<comment type="similarity">
    <text evidence="2 10">Belongs to the glycosyltransferase 31 family.</text>
</comment>
<evidence type="ECO:0000256" key="3">
    <source>
        <dbReference type="ARBA" id="ARBA00022676"/>
    </source>
</evidence>
<feature type="compositionally biased region" description="Acidic residues" evidence="11">
    <location>
        <begin position="370"/>
        <end position="384"/>
    </location>
</feature>
<evidence type="ECO:0000256" key="11">
    <source>
        <dbReference type="SAM" id="MobiDB-lite"/>
    </source>
</evidence>
<protein>
    <recommendedName>
        <fullName evidence="10">Hexosyltransferase</fullName>
        <ecNumber evidence="10">2.4.1.-</ecNumber>
    </recommendedName>
</protein>
<evidence type="ECO:0000256" key="10">
    <source>
        <dbReference type="RuleBase" id="RU363063"/>
    </source>
</evidence>
<organism evidence="12 13">
    <name type="scientific">Venturia effusa</name>
    <dbReference type="NCBI Taxonomy" id="50376"/>
    <lineage>
        <taxon>Eukaryota</taxon>
        <taxon>Fungi</taxon>
        <taxon>Dikarya</taxon>
        <taxon>Ascomycota</taxon>
        <taxon>Pezizomycotina</taxon>
        <taxon>Dothideomycetes</taxon>
        <taxon>Pleosporomycetidae</taxon>
        <taxon>Venturiales</taxon>
        <taxon>Venturiaceae</taxon>
        <taxon>Venturia</taxon>
    </lineage>
</organism>
<dbReference type="PANTHER" id="PTHR11214:SF351">
    <property type="entry name" value="BETA-1,3-GALACTOSYLTRANSFERASE PVG3"/>
    <property type="match status" value="1"/>
</dbReference>
<accession>A0A517L9N1</accession>
<dbReference type="OrthoDB" id="2139606at2759"/>
<evidence type="ECO:0000313" key="12">
    <source>
        <dbReference type="EMBL" id="QDS72340.1"/>
    </source>
</evidence>
<dbReference type="GO" id="GO:0000139">
    <property type="term" value="C:Golgi membrane"/>
    <property type="evidence" value="ECO:0007669"/>
    <property type="project" value="UniProtKB-SubCell"/>
</dbReference>
<gene>
    <name evidence="12" type="ORF">FKW77_007925</name>
</gene>
<feature type="region of interest" description="Disordered" evidence="11">
    <location>
        <begin position="1"/>
        <end position="21"/>
    </location>
</feature>
<evidence type="ECO:0000256" key="1">
    <source>
        <dbReference type="ARBA" id="ARBA00004323"/>
    </source>
</evidence>
<sequence>MSPSYSALPTSEKSELLDDSAPPPGPIRTLFASRRAKLISFFALGIFAVLAIFTVHSTTRGTLTKSTDDFHQPFGLDTNITFQEDPLPIDRPKWLVATMSPYFSIQRRTVIRETWQKLYRNTSTTEMKFVLSNPDPDWDDIIAAENATHGDIIILYHLEENAETANTIKTVEFFKHLTLNDEQTKRWTFISKVDDDSYLDAKTFYNQYLQPLMTHNSSVVMLDEDVPNVPAVLIGKKLHLPDTDFNYPSGQFYTLSWDMATLMSTMQVKHNITTDEDVLVGKLLSLSEVPYTLIRLPYWEAHEIKWTGVKVDGRETVWADDKENLNTWTHPIGNSSINPHRMKDDKGYMMVAACYGPDGPRKPPSKWVEVLDDEGEKDVEEKEDVEEKKDVEKEDVEETKEPNS</sequence>
<evidence type="ECO:0000256" key="9">
    <source>
        <dbReference type="ARBA" id="ARBA00023136"/>
    </source>
</evidence>
<dbReference type="EC" id="2.4.1.-" evidence="10"/>
<keyword evidence="4" id="KW-0808">Transferase</keyword>
<dbReference type="GO" id="GO:0016758">
    <property type="term" value="F:hexosyltransferase activity"/>
    <property type="evidence" value="ECO:0007669"/>
    <property type="project" value="InterPro"/>
</dbReference>
<feature type="region of interest" description="Disordered" evidence="11">
    <location>
        <begin position="358"/>
        <end position="404"/>
    </location>
</feature>
<comment type="subcellular location">
    <subcellularLocation>
        <location evidence="1 10">Golgi apparatus membrane</location>
        <topology evidence="1 10">Single-pass type II membrane protein</topology>
    </subcellularLocation>
</comment>
<name>A0A517L9N1_9PEZI</name>
<keyword evidence="8 10" id="KW-0333">Golgi apparatus</keyword>
<feature type="compositionally biased region" description="Polar residues" evidence="11">
    <location>
        <begin position="1"/>
        <end position="11"/>
    </location>
</feature>
<reference evidence="12 13" key="1">
    <citation type="submission" date="2019-07" db="EMBL/GenBank/DDBJ databases">
        <title>Finished genome of Venturia effusa.</title>
        <authorList>
            <person name="Young C.A."/>
            <person name="Cox M.P."/>
            <person name="Ganley A.R.D."/>
            <person name="David W.J."/>
        </authorList>
    </citation>
    <scope>NUCLEOTIDE SEQUENCE [LARGE SCALE GENOMIC DNA]</scope>
    <source>
        <strain evidence="13">albino</strain>
    </source>
</reference>
<dbReference type="Pfam" id="PF01762">
    <property type="entry name" value="Galactosyl_T"/>
    <property type="match status" value="1"/>
</dbReference>
<keyword evidence="9 10" id="KW-0472">Membrane</keyword>
<evidence type="ECO:0000256" key="7">
    <source>
        <dbReference type="ARBA" id="ARBA00022989"/>
    </source>
</evidence>
<keyword evidence="5 10" id="KW-0812">Transmembrane</keyword>
<evidence type="ECO:0000256" key="5">
    <source>
        <dbReference type="ARBA" id="ARBA00022692"/>
    </source>
</evidence>
<feature type="transmembrane region" description="Helical" evidence="10">
    <location>
        <begin position="38"/>
        <end position="56"/>
    </location>
</feature>
<evidence type="ECO:0000256" key="8">
    <source>
        <dbReference type="ARBA" id="ARBA00023034"/>
    </source>
</evidence>
<evidence type="ECO:0000256" key="4">
    <source>
        <dbReference type="ARBA" id="ARBA00022679"/>
    </source>
</evidence>
<evidence type="ECO:0000256" key="6">
    <source>
        <dbReference type="ARBA" id="ARBA00022968"/>
    </source>
</evidence>
<keyword evidence="13" id="KW-1185">Reference proteome</keyword>
<evidence type="ECO:0000256" key="2">
    <source>
        <dbReference type="ARBA" id="ARBA00008661"/>
    </source>
</evidence>
<proteinExistence type="inferred from homology"/>
<dbReference type="InterPro" id="IPR002659">
    <property type="entry name" value="Glyco_trans_31"/>
</dbReference>
<keyword evidence="6 10" id="KW-0735">Signal-anchor</keyword>
<dbReference type="STRING" id="50376.A0A517L9N1"/>
<dbReference type="Proteomes" id="UP000316270">
    <property type="component" value="Chromosome 7"/>
</dbReference>
<evidence type="ECO:0000313" key="13">
    <source>
        <dbReference type="Proteomes" id="UP000316270"/>
    </source>
</evidence>
<keyword evidence="3 10" id="KW-0328">Glycosyltransferase</keyword>
<keyword evidence="7 10" id="KW-1133">Transmembrane helix</keyword>
<dbReference type="AlphaFoldDB" id="A0A517L9N1"/>
<dbReference type="PANTHER" id="PTHR11214">
    <property type="entry name" value="BETA-1,3-N-ACETYLGLUCOSAMINYLTRANSFERASE"/>
    <property type="match status" value="1"/>
</dbReference>
<dbReference type="EMBL" id="CP042191">
    <property type="protein sequence ID" value="QDS72340.1"/>
    <property type="molecule type" value="Genomic_DNA"/>
</dbReference>